<organism evidence="14 15">
    <name type="scientific">Sandarakinorhabdus cyanobacteriorum</name>
    <dbReference type="NCBI Taxonomy" id="1981098"/>
    <lineage>
        <taxon>Bacteria</taxon>
        <taxon>Pseudomonadati</taxon>
        <taxon>Pseudomonadota</taxon>
        <taxon>Alphaproteobacteria</taxon>
        <taxon>Sphingomonadales</taxon>
        <taxon>Sphingosinicellaceae</taxon>
        <taxon>Sandarakinorhabdus</taxon>
    </lineage>
</organism>
<dbReference type="GO" id="GO:0006826">
    <property type="term" value="P:iron ion transport"/>
    <property type="evidence" value="ECO:0007669"/>
    <property type="project" value="UniProtKB-KW"/>
</dbReference>
<dbReference type="PROSITE" id="PS52016">
    <property type="entry name" value="TONB_DEPENDENT_REC_3"/>
    <property type="match status" value="1"/>
</dbReference>
<keyword evidence="10 11" id="KW-0998">Cell outer membrane</keyword>
<dbReference type="AlphaFoldDB" id="A0A255Y592"/>
<comment type="caution">
    <text evidence="14">The sequence shown here is derived from an EMBL/GenBank/DDBJ whole genome shotgun (WGS) entry which is preliminary data.</text>
</comment>
<dbReference type="Gene3D" id="2.170.130.10">
    <property type="entry name" value="TonB-dependent receptor, plug domain"/>
    <property type="match status" value="1"/>
</dbReference>
<dbReference type="GO" id="GO:0009279">
    <property type="term" value="C:cell outer membrane"/>
    <property type="evidence" value="ECO:0007669"/>
    <property type="project" value="UniProtKB-SubCell"/>
</dbReference>
<evidence type="ECO:0000256" key="7">
    <source>
        <dbReference type="ARBA" id="ARBA00023065"/>
    </source>
</evidence>
<dbReference type="InterPro" id="IPR036942">
    <property type="entry name" value="Beta-barrel_TonB_sf"/>
</dbReference>
<name>A0A255Y592_9SPHN</name>
<keyword evidence="5 11" id="KW-0812">Transmembrane</keyword>
<keyword evidence="9 11" id="KW-0472">Membrane</keyword>
<dbReference type="Proteomes" id="UP000216991">
    <property type="component" value="Unassembled WGS sequence"/>
</dbReference>
<keyword evidence="12" id="KW-0732">Signal</keyword>
<dbReference type="EMBL" id="NOXT01000125">
    <property type="protein sequence ID" value="OYQ24358.1"/>
    <property type="molecule type" value="Genomic_DNA"/>
</dbReference>
<comment type="similarity">
    <text evidence="11">Belongs to the TonB-dependent receptor family.</text>
</comment>
<dbReference type="Gene3D" id="2.40.170.20">
    <property type="entry name" value="TonB-dependent receptor, beta-barrel domain"/>
    <property type="match status" value="1"/>
</dbReference>
<dbReference type="OrthoDB" id="9760494at2"/>
<keyword evidence="6" id="KW-0408">Iron</keyword>
<evidence type="ECO:0000256" key="4">
    <source>
        <dbReference type="ARBA" id="ARBA00022496"/>
    </source>
</evidence>
<evidence type="ECO:0000256" key="5">
    <source>
        <dbReference type="ARBA" id="ARBA00022692"/>
    </source>
</evidence>
<evidence type="ECO:0000256" key="12">
    <source>
        <dbReference type="SAM" id="SignalP"/>
    </source>
</evidence>
<keyword evidence="2 11" id="KW-0813">Transport</keyword>
<dbReference type="InterPro" id="IPR039426">
    <property type="entry name" value="TonB-dep_rcpt-like"/>
</dbReference>
<comment type="subcellular location">
    <subcellularLocation>
        <location evidence="1 11">Cell outer membrane</location>
        <topology evidence="1 11">Multi-pass membrane protein</topology>
    </subcellularLocation>
</comment>
<gene>
    <name evidence="14" type="ORF">CHU93_16130</name>
</gene>
<keyword evidence="15" id="KW-1185">Reference proteome</keyword>
<evidence type="ECO:0000256" key="10">
    <source>
        <dbReference type="ARBA" id="ARBA00023237"/>
    </source>
</evidence>
<evidence type="ECO:0000256" key="1">
    <source>
        <dbReference type="ARBA" id="ARBA00004571"/>
    </source>
</evidence>
<reference evidence="14 15" key="1">
    <citation type="submission" date="2017-07" db="EMBL/GenBank/DDBJ databases">
        <title>Sandarakinorhabdus cyanobacteriorum sp. nov., a novel bacterium isolated from cyanobacterial aggregates in a eutrophic lake.</title>
        <authorList>
            <person name="Cai H."/>
        </authorList>
    </citation>
    <scope>NUCLEOTIDE SEQUENCE [LARGE SCALE GENOMIC DNA]</scope>
    <source>
        <strain evidence="14 15">TH057</strain>
    </source>
</reference>
<dbReference type="PANTHER" id="PTHR32552">
    <property type="entry name" value="FERRICHROME IRON RECEPTOR-RELATED"/>
    <property type="match status" value="1"/>
</dbReference>
<dbReference type="InterPro" id="IPR012910">
    <property type="entry name" value="Plug_dom"/>
</dbReference>
<evidence type="ECO:0000313" key="15">
    <source>
        <dbReference type="Proteomes" id="UP000216991"/>
    </source>
</evidence>
<keyword evidence="8" id="KW-0798">TonB box</keyword>
<protein>
    <recommendedName>
        <fullName evidence="13">TonB-dependent receptor plug domain-containing protein</fullName>
    </recommendedName>
</protein>
<evidence type="ECO:0000259" key="13">
    <source>
        <dbReference type="Pfam" id="PF07715"/>
    </source>
</evidence>
<accession>A0A255Y592</accession>
<dbReference type="PANTHER" id="PTHR32552:SF81">
    <property type="entry name" value="TONB-DEPENDENT OUTER MEMBRANE RECEPTOR"/>
    <property type="match status" value="1"/>
</dbReference>
<dbReference type="InterPro" id="IPR037066">
    <property type="entry name" value="Plug_dom_sf"/>
</dbReference>
<keyword evidence="3 11" id="KW-1134">Transmembrane beta strand</keyword>
<evidence type="ECO:0000256" key="6">
    <source>
        <dbReference type="ARBA" id="ARBA00023004"/>
    </source>
</evidence>
<feature type="signal peptide" evidence="12">
    <location>
        <begin position="1"/>
        <end position="41"/>
    </location>
</feature>
<dbReference type="Pfam" id="PF07715">
    <property type="entry name" value="Plug"/>
    <property type="match status" value="1"/>
</dbReference>
<evidence type="ECO:0000313" key="14">
    <source>
        <dbReference type="EMBL" id="OYQ24358.1"/>
    </source>
</evidence>
<evidence type="ECO:0000256" key="9">
    <source>
        <dbReference type="ARBA" id="ARBA00023136"/>
    </source>
</evidence>
<feature type="domain" description="TonB-dependent receptor plug" evidence="13">
    <location>
        <begin position="67"/>
        <end position="176"/>
    </location>
</feature>
<evidence type="ECO:0000256" key="2">
    <source>
        <dbReference type="ARBA" id="ARBA00022448"/>
    </source>
</evidence>
<evidence type="ECO:0000256" key="8">
    <source>
        <dbReference type="ARBA" id="ARBA00023077"/>
    </source>
</evidence>
<evidence type="ECO:0000256" key="11">
    <source>
        <dbReference type="PROSITE-ProRule" id="PRU01360"/>
    </source>
</evidence>
<evidence type="ECO:0000256" key="3">
    <source>
        <dbReference type="ARBA" id="ARBA00022452"/>
    </source>
</evidence>
<proteinExistence type="inferred from homology"/>
<feature type="chain" id="PRO_5012671426" description="TonB-dependent receptor plug domain-containing protein" evidence="12">
    <location>
        <begin position="42"/>
        <end position="859"/>
    </location>
</feature>
<keyword evidence="4" id="KW-0410">Iron transport</keyword>
<dbReference type="SUPFAM" id="SSF56935">
    <property type="entry name" value="Porins"/>
    <property type="match status" value="1"/>
</dbReference>
<sequence>MFRRQDRHRGVRSERGDRLMIVGMRALLLAATLMTPATAMAQAVAAAETEGGVEEITVTARKVEEKLSSAPVAVSAISDKNIANLGLNSINDFAQQASGISFSQAFGRSSDRPVIRGQSNVLANVQFGVETGAAYFVDGVYWQGDLQGFDPEQLARVEIVKGPQSALYGRNTYAGAINFVTKDPTDTLSGSIRASVAEYGEYIASASLSGPIIGDKLTFRIGGRYQDYGGQYVNQLTGSKVGQEKTRVGYAMILAKPTDNLKIRLRGEYSEQNDGPLALFLQGSADNNCSPGFRSNFYRQSGVPFFGNVPATLGATPGAQNQNQYFCGPIQAQPNNVRLHTDPVQTPFGVRDGTAFDGIQNKQFNAQAIIDWDVAGSGWVISSMTGYRDLLNRFGTDSDHSDAFFYLAPGATPAVTVEPAFANTNRKNFKDFSQEIRIASPQDKPVRVMVGGYYYSQKFNQRDISFTSGATGDALGTNGSQVASIENKAIFGLAAWDISERLTVQGEIRYQEETKTLMDRASATSIFCAGEAGNAALFGFAGTCLAKGKWTGTDPRITVNYTTAGGTLFYAVYGQGRKPGGFNGTGGILAGNPTYQEEIVKGGEIGVKWTSPDRKLRINAAAYLNELSAVQLTNAIPSGTAINSIVVNTGDARTKGFELDMVAAPHRDIAITVNASYVDARFTNGCDADFFQLNSGGLRVNFDTRNPPATALPLCDITGKRLPLGSSVQVNGSFSWEPEIGNETRLTTNVNFSYEDKKFIQTDNLAYVPEAFIVNARVGVRFKGIQVVGFVRNLTNEDAAPLATRWFDFRYGATGRGLPPAASVTFNGAPTTIETGGPRAFFTALRRGRTFGIETVMRF</sequence>
<keyword evidence="7" id="KW-0406">Ion transport</keyword>